<keyword evidence="4" id="KW-1003">Cell membrane</keyword>
<evidence type="ECO:0000256" key="2">
    <source>
        <dbReference type="ARBA" id="ARBA00005417"/>
    </source>
</evidence>
<dbReference type="RefSeq" id="WP_345475727.1">
    <property type="nucleotide sequence ID" value="NZ_BAABHF010000078.1"/>
</dbReference>
<evidence type="ECO:0000256" key="8">
    <source>
        <dbReference type="SAM" id="MobiDB-lite"/>
    </source>
</evidence>
<dbReference type="InterPro" id="IPR013563">
    <property type="entry name" value="Oligopep_ABC_C"/>
</dbReference>
<dbReference type="PANTHER" id="PTHR43297:SF2">
    <property type="entry name" value="DIPEPTIDE TRANSPORT ATP-BINDING PROTEIN DPPD"/>
    <property type="match status" value="1"/>
</dbReference>
<evidence type="ECO:0000313" key="11">
    <source>
        <dbReference type="Proteomes" id="UP001500503"/>
    </source>
</evidence>
<evidence type="ECO:0000256" key="1">
    <source>
        <dbReference type="ARBA" id="ARBA00004202"/>
    </source>
</evidence>
<reference evidence="11" key="1">
    <citation type="journal article" date="2019" name="Int. J. Syst. Evol. Microbiol.">
        <title>The Global Catalogue of Microorganisms (GCM) 10K type strain sequencing project: providing services to taxonomists for standard genome sequencing and annotation.</title>
        <authorList>
            <consortium name="The Broad Institute Genomics Platform"/>
            <consortium name="The Broad Institute Genome Sequencing Center for Infectious Disease"/>
            <person name="Wu L."/>
            <person name="Ma J."/>
        </authorList>
    </citation>
    <scope>NUCLEOTIDE SEQUENCE [LARGE SCALE GENOMIC DNA]</scope>
    <source>
        <strain evidence="11">JCM 17933</strain>
    </source>
</reference>
<evidence type="ECO:0000256" key="4">
    <source>
        <dbReference type="ARBA" id="ARBA00022475"/>
    </source>
</evidence>
<dbReference type="PROSITE" id="PS50893">
    <property type="entry name" value="ABC_TRANSPORTER_2"/>
    <property type="match status" value="1"/>
</dbReference>
<comment type="similarity">
    <text evidence="2">Belongs to the ABC transporter superfamily.</text>
</comment>
<dbReference type="Pfam" id="PF00005">
    <property type="entry name" value="ABC_tran"/>
    <property type="match status" value="1"/>
</dbReference>
<evidence type="ECO:0000256" key="7">
    <source>
        <dbReference type="ARBA" id="ARBA00023136"/>
    </source>
</evidence>
<keyword evidence="3" id="KW-0813">Transport</keyword>
<keyword evidence="5" id="KW-0547">Nucleotide-binding</keyword>
<keyword evidence="6 10" id="KW-0067">ATP-binding</keyword>
<dbReference type="PROSITE" id="PS00211">
    <property type="entry name" value="ABC_TRANSPORTER_1"/>
    <property type="match status" value="1"/>
</dbReference>
<organism evidence="10 11">
    <name type="scientific">Actinoallomurus oryzae</name>
    <dbReference type="NCBI Taxonomy" id="502180"/>
    <lineage>
        <taxon>Bacteria</taxon>
        <taxon>Bacillati</taxon>
        <taxon>Actinomycetota</taxon>
        <taxon>Actinomycetes</taxon>
        <taxon>Streptosporangiales</taxon>
        <taxon>Thermomonosporaceae</taxon>
        <taxon>Actinoallomurus</taxon>
    </lineage>
</organism>
<dbReference type="CDD" id="cd03257">
    <property type="entry name" value="ABC_NikE_OppD_transporters"/>
    <property type="match status" value="1"/>
</dbReference>
<dbReference type="SUPFAM" id="SSF52540">
    <property type="entry name" value="P-loop containing nucleoside triphosphate hydrolases"/>
    <property type="match status" value="1"/>
</dbReference>
<dbReference type="EMBL" id="BAABHF010000078">
    <property type="protein sequence ID" value="GAA4521686.1"/>
    <property type="molecule type" value="Genomic_DNA"/>
</dbReference>
<proteinExistence type="inferred from homology"/>
<evidence type="ECO:0000256" key="5">
    <source>
        <dbReference type="ARBA" id="ARBA00022741"/>
    </source>
</evidence>
<dbReference type="InterPro" id="IPR003593">
    <property type="entry name" value="AAA+_ATPase"/>
</dbReference>
<name>A0ABP8R9F8_9ACTN</name>
<dbReference type="GO" id="GO:0005524">
    <property type="term" value="F:ATP binding"/>
    <property type="evidence" value="ECO:0007669"/>
    <property type="project" value="UniProtKB-KW"/>
</dbReference>
<dbReference type="InterPro" id="IPR027417">
    <property type="entry name" value="P-loop_NTPase"/>
</dbReference>
<dbReference type="PANTHER" id="PTHR43297">
    <property type="entry name" value="OLIGOPEPTIDE TRANSPORT ATP-BINDING PROTEIN APPD"/>
    <property type="match status" value="1"/>
</dbReference>
<dbReference type="NCBIfam" id="TIGR01727">
    <property type="entry name" value="oligo_HPY"/>
    <property type="match status" value="1"/>
</dbReference>
<dbReference type="Proteomes" id="UP001500503">
    <property type="component" value="Unassembled WGS sequence"/>
</dbReference>
<feature type="region of interest" description="Disordered" evidence="8">
    <location>
        <begin position="312"/>
        <end position="334"/>
    </location>
</feature>
<dbReference type="SMART" id="SM00382">
    <property type="entry name" value="AAA"/>
    <property type="match status" value="1"/>
</dbReference>
<dbReference type="InterPro" id="IPR050388">
    <property type="entry name" value="ABC_Ni/Peptide_Import"/>
</dbReference>
<evidence type="ECO:0000259" key="9">
    <source>
        <dbReference type="PROSITE" id="PS50893"/>
    </source>
</evidence>
<gene>
    <name evidence="10" type="ORF">GCM10023191_100180</name>
</gene>
<evidence type="ECO:0000256" key="3">
    <source>
        <dbReference type="ARBA" id="ARBA00022448"/>
    </source>
</evidence>
<protein>
    <submittedName>
        <fullName evidence="10">ABC transporter ATP-binding protein</fullName>
    </submittedName>
</protein>
<dbReference type="Gene3D" id="3.40.50.300">
    <property type="entry name" value="P-loop containing nucleotide triphosphate hydrolases"/>
    <property type="match status" value="1"/>
</dbReference>
<sequence length="334" mass="35544">MTERSERTAPVVVPHAALAVEGLTVTVRSTGVDLVRGVDLAVEPGRTLGLVGESGSGKSLTALAVMGLLPDTIRVGGGSVRVDGRDVVALPEAERRTVRGAQVGMVYQEPMTALNPLMRIGPQIVEGLTAHGMAAADARTRAAETLERVGLPVDRALRAYPHQLSGGMRQRAMIAVAVAQRPRVLIADEPTTALDVTIQRQVIDLVDELRREDGMAVVWITHDLGVVAHIADRTAVMYAGRVVEEGTTAELFARPSHPYTAGLLRSLPAHRGAERPPLTQIGGLPPDPANLPPGCPFGPRCPQRRDVCTTAEPPLLDRGPQRAACHVPPEEWTA</sequence>
<keyword evidence="7" id="KW-0472">Membrane</keyword>
<dbReference type="InterPro" id="IPR017871">
    <property type="entry name" value="ABC_transporter-like_CS"/>
</dbReference>
<feature type="domain" description="ABC transporter" evidence="9">
    <location>
        <begin position="18"/>
        <end position="264"/>
    </location>
</feature>
<dbReference type="Pfam" id="PF08352">
    <property type="entry name" value="oligo_HPY"/>
    <property type="match status" value="1"/>
</dbReference>
<comment type="subcellular location">
    <subcellularLocation>
        <location evidence="1">Cell membrane</location>
        <topology evidence="1">Peripheral membrane protein</topology>
    </subcellularLocation>
</comment>
<accession>A0ABP8R9F8</accession>
<evidence type="ECO:0000313" key="10">
    <source>
        <dbReference type="EMBL" id="GAA4521686.1"/>
    </source>
</evidence>
<keyword evidence="11" id="KW-1185">Reference proteome</keyword>
<dbReference type="InterPro" id="IPR003439">
    <property type="entry name" value="ABC_transporter-like_ATP-bd"/>
</dbReference>
<comment type="caution">
    <text evidence="10">The sequence shown here is derived from an EMBL/GenBank/DDBJ whole genome shotgun (WGS) entry which is preliminary data.</text>
</comment>
<evidence type="ECO:0000256" key="6">
    <source>
        <dbReference type="ARBA" id="ARBA00022840"/>
    </source>
</evidence>